<gene>
    <name evidence="7" type="ORF">ZHAS_00014579</name>
</gene>
<comment type="function">
    <text evidence="6">Gustatory receptor which mediates acceptance or avoidance behavior, depending on its substrates.</text>
</comment>
<evidence type="ECO:0000256" key="2">
    <source>
        <dbReference type="ARBA" id="ARBA00022475"/>
    </source>
</evidence>
<feature type="transmembrane region" description="Helical" evidence="6">
    <location>
        <begin position="35"/>
        <end position="56"/>
    </location>
</feature>
<accession>A0A084W8X6</accession>
<evidence type="ECO:0000256" key="1">
    <source>
        <dbReference type="ARBA" id="ARBA00004651"/>
    </source>
</evidence>
<dbReference type="Pfam" id="PF08395">
    <property type="entry name" value="7tm_7"/>
    <property type="match status" value="1"/>
</dbReference>
<evidence type="ECO:0000256" key="5">
    <source>
        <dbReference type="ARBA" id="ARBA00023136"/>
    </source>
</evidence>
<dbReference type="STRING" id="74873.A0A084W8X6"/>
<comment type="caution">
    <text evidence="6">Lacks conserved residue(s) required for the propagation of feature annotation.</text>
</comment>
<dbReference type="EMBL" id="ATLV01021521">
    <property type="status" value="NOT_ANNOTATED_CDS"/>
    <property type="molecule type" value="Genomic_DNA"/>
</dbReference>
<evidence type="ECO:0000256" key="6">
    <source>
        <dbReference type="RuleBase" id="RU363108"/>
    </source>
</evidence>
<keyword evidence="3 6" id="KW-0812">Transmembrane</keyword>
<dbReference type="VEuPathDB" id="VectorBase:ASIS022457"/>
<keyword evidence="9" id="KW-1185">Reference proteome</keyword>
<dbReference type="InterPro" id="IPR013604">
    <property type="entry name" value="7TM_chemorcpt"/>
</dbReference>
<evidence type="ECO:0000313" key="8">
    <source>
        <dbReference type="EnsemblMetazoa" id="ASIC014579-PA"/>
    </source>
</evidence>
<feature type="transmembrane region" description="Helical" evidence="6">
    <location>
        <begin position="353"/>
        <end position="371"/>
    </location>
</feature>
<organism evidence="7">
    <name type="scientific">Anopheles sinensis</name>
    <name type="common">Mosquito</name>
    <dbReference type="NCBI Taxonomy" id="74873"/>
    <lineage>
        <taxon>Eukaryota</taxon>
        <taxon>Metazoa</taxon>
        <taxon>Ecdysozoa</taxon>
        <taxon>Arthropoda</taxon>
        <taxon>Hexapoda</taxon>
        <taxon>Insecta</taxon>
        <taxon>Pterygota</taxon>
        <taxon>Neoptera</taxon>
        <taxon>Endopterygota</taxon>
        <taxon>Diptera</taxon>
        <taxon>Nematocera</taxon>
        <taxon>Culicoidea</taxon>
        <taxon>Culicidae</taxon>
        <taxon>Anophelinae</taxon>
        <taxon>Anopheles</taxon>
    </lineage>
</organism>
<evidence type="ECO:0000256" key="4">
    <source>
        <dbReference type="ARBA" id="ARBA00022989"/>
    </source>
</evidence>
<dbReference type="Proteomes" id="UP000030765">
    <property type="component" value="Unassembled WGS sequence"/>
</dbReference>
<comment type="subcellular location">
    <subcellularLocation>
        <location evidence="1 6">Cell membrane</location>
        <topology evidence="1 6">Multi-pass membrane protein</topology>
    </subcellularLocation>
</comment>
<dbReference type="GO" id="GO:0007165">
    <property type="term" value="P:signal transduction"/>
    <property type="evidence" value="ECO:0007669"/>
    <property type="project" value="UniProtKB-KW"/>
</dbReference>
<sequence>MVMWQRWTVLSTYVRFYQWAGFLPYRLENGKITPFLAVAFVKCVLVWINLGLIFHGRECILYHCEWLGKAVDVIKLLTIFMTEVVMATEMFRTISSVCAFWKMLYRAHEQLQNHGMVKQRPLKRLILRYWMAMIIFFVYIILSELYNYYATNSIQTKMFALYFFGLRALLHLKEQQLLYASIMLNFYLRAASDLLDHHVELLGYARMMKSLRYLEFLTRRIRNLKLLHSNLFQAGVELNRSFGWTYLILYCKNFIQILSNSYWVVFWVVNGQSDHALRIFSRLFIRFMLLFMIFHINNMVMMSGNHIQNQLNMIDLKMQIECRSLSVMLESFILQTRLEHIKLTAADCLVMNYKPILTIVITVCAYISLFIQQAPKSELVLKCYHRTDKC</sequence>
<keyword evidence="2 6" id="KW-1003">Cell membrane</keyword>
<dbReference type="OrthoDB" id="7731032at2759"/>
<protein>
    <recommendedName>
        <fullName evidence="6">Gustatory receptor</fullName>
    </recommendedName>
</protein>
<dbReference type="VEuPathDB" id="VectorBase:ASIC014579"/>
<reference evidence="7 9" key="1">
    <citation type="journal article" date="2014" name="BMC Genomics">
        <title>Genome sequence of Anopheles sinensis provides insight into genetics basis of mosquito competence for malaria parasites.</title>
        <authorList>
            <person name="Zhou D."/>
            <person name="Zhang D."/>
            <person name="Ding G."/>
            <person name="Shi L."/>
            <person name="Hou Q."/>
            <person name="Ye Y."/>
            <person name="Xu Y."/>
            <person name="Zhou H."/>
            <person name="Xiong C."/>
            <person name="Li S."/>
            <person name="Yu J."/>
            <person name="Hong S."/>
            <person name="Yu X."/>
            <person name="Zou P."/>
            <person name="Chen C."/>
            <person name="Chang X."/>
            <person name="Wang W."/>
            <person name="Lv Y."/>
            <person name="Sun Y."/>
            <person name="Ma L."/>
            <person name="Shen B."/>
            <person name="Zhu C."/>
        </authorList>
    </citation>
    <scope>NUCLEOTIDE SEQUENCE [LARGE SCALE GENOMIC DNA]</scope>
</reference>
<evidence type="ECO:0000256" key="3">
    <source>
        <dbReference type="ARBA" id="ARBA00022692"/>
    </source>
</evidence>
<proteinExistence type="inferred from homology"/>
<dbReference type="GO" id="GO:0050909">
    <property type="term" value="P:sensory perception of taste"/>
    <property type="evidence" value="ECO:0007669"/>
    <property type="project" value="InterPro"/>
</dbReference>
<keyword evidence="6" id="KW-0675">Receptor</keyword>
<keyword evidence="4 6" id="KW-1133">Transmembrane helix</keyword>
<keyword evidence="5 6" id="KW-0472">Membrane</keyword>
<dbReference type="AlphaFoldDB" id="A0A084W8X6"/>
<comment type="similarity">
    <text evidence="6">Belongs to the insect chemoreceptor superfamily. Gustatory receptor (GR) family.</text>
</comment>
<feature type="transmembrane region" description="Helical" evidence="6">
    <location>
        <begin position="125"/>
        <end position="142"/>
    </location>
</feature>
<dbReference type="EMBL" id="KE525319">
    <property type="protein sequence ID" value="KFB46670.1"/>
    <property type="molecule type" value="Genomic_DNA"/>
</dbReference>
<dbReference type="OMA" id="CILYHCE"/>
<reference evidence="8" key="2">
    <citation type="submission" date="2020-05" db="UniProtKB">
        <authorList>
            <consortium name="EnsemblMetazoa"/>
        </authorList>
    </citation>
    <scope>IDENTIFICATION</scope>
</reference>
<dbReference type="GO" id="GO:0005886">
    <property type="term" value="C:plasma membrane"/>
    <property type="evidence" value="ECO:0007669"/>
    <property type="project" value="UniProtKB-SubCell"/>
</dbReference>
<evidence type="ECO:0000313" key="9">
    <source>
        <dbReference type="Proteomes" id="UP000030765"/>
    </source>
</evidence>
<dbReference type="EnsemblMetazoa" id="ASIC014579-RA">
    <property type="protein sequence ID" value="ASIC014579-PA"/>
    <property type="gene ID" value="ASIC014579"/>
</dbReference>
<name>A0A084W8X6_ANOSI</name>
<evidence type="ECO:0000313" key="7">
    <source>
        <dbReference type="EMBL" id="KFB46670.1"/>
    </source>
</evidence>
<keyword evidence="6" id="KW-0807">Transducer</keyword>
<feature type="transmembrane region" description="Helical" evidence="6">
    <location>
        <begin position="283"/>
        <end position="303"/>
    </location>
</feature>